<dbReference type="KEGG" id="bgoe:IFJ75_13355"/>
<dbReference type="InterPro" id="IPR000595">
    <property type="entry name" value="cNMP-bd_dom"/>
</dbReference>
<dbReference type="Pfam" id="PF13545">
    <property type="entry name" value="HTH_Crp_2"/>
    <property type="match status" value="1"/>
</dbReference>
<dbReference type="SUPFAM" id="SSF51206">
    <property type="entry name" value="cAMP-binding domain-like"/>
    <property type="match status" value="1"/>
</dbReference>
<dbReference type="InterPro" id="IPR050397">
    <property type="entry name" value="Env_Response_Regulators"/>
</dbReference>
<dbReference type="InterPro" id="IPR036390">
    <property type="entry name" value="WH_DNA-bd_sf"/>
</dbReference>
<proteinExistence type="predicted"/>
<dbReference type="GO" id="GO:0005829">
    <property type="term" value="C:cytosol"/>
    <property type="evidence" value="ECO:0007669"/>
    <property type="project" value="TreeGrafter"/>
</dbReference>
<dbReference type="Proteomes" id="UP000663918">
    <property type="component" value="Chromosome"/>
</dbReference>
<dbReference type="InterPro" id="IPR014710">
    <property type="entry name" value="RmlC-like_jellyroll"/>
</dbReference>
<evidence type="ECO:0000259" key="4">
    <source>
        <dbReference type="PROSITE" id="PS50042"/>
    </source>
</evidence>
<dbReference type="InterPro" id="IPR018490">
    <property type="entry name" value="cNMP-bd_dom_sf"/>
</dbReference>
<evidence type="ECO:0000313" key="7">
    <source>
        <dbReference type="Proteomes" id="UP000663918"/>
    </source>
</evidence>
<feature type="domain" description="HTH crp-type" evidence="5">
    <location>
        <begin position="143"/>
        <end position="209"/>
    </location>
</feature>
<dbReference type="EMBL" id="CP062222">
    <property type="protein sequence ID" value="QTC90261.1"/>
    <property type="molecule type" value="Genomic_DNA"/>
</dbReference>
<dbReference type="Gene3D" id="1.10.10.10">
    <property type="entry name" value="Winged helix-like DNA-binding domain superfamily/Winged helix DNA-binding domain"/>
    <property type="match status" value="1"/>
</dbReference>
<dbReference type="CDD" id="cd00038">
    <property type="entry name" value="CAP_ED"/>
    <property type="match status" value="1"/>
</dbReference>
<keyword evidence="1" id="KW-0805">Transcription regulation</keyword>
<dbReference type="GO" id="GO:0003677">
    <property type="term" value="F:DNA binding"/>
    <property type="evidence" value="ECO:0007669"/>
    <property type="project" value="UniProtKB-KW"/>
</dbReference>
<organism evidence="6 7">
    <name type="scientific">Brevundimonas goettingensis</name>
    <dbReference type="NCBI Taxonomy" id="2774190"/>
    <lineage>
        <taxon>Bacteria</taxon>
        <taxon>Pseudomonadati</taxon>
        <taxon>Pseudomonadota</taxon>
        <taxon>Alphaproteobacteria</taxon>
        <taxon>Caulobacterales</taxon>
        <taxon>Caulobacteraceae</taxon>
        <taxon>Brevundimonas</taxon>
    </lineage>
</organism>
<evidence type="ECO:0000256" key="2">
    <source>
        <dbReference type="ARBA" id="ARBA00023125"/>
    </source>
</evidence>
<dbReference type="RefSeq" id="WP_207868683.1">
    <property type="nucleotide sequence ID" value="NZ_CP062222.1"/>
</dbReference>
<sequence>MSAQFQNQVLSNLGEDDLAALLPHLVAVTLRKGDVLTEQDGPVDEVYFPGTADLANVMMFADGRAVETSTVGSEGVSGLAAFLAGAPCSWRVVVQIEGTAWKLAADVLRRQIQASPALLARALELTHDYQSQAAQTAACNAIHEVAPRLARWLLLVQDRTDQSEILLTQGDIATLLGVQRTTINAAASELRSAGAIDYRRGRVHILDRTALRGVACSCYEAQRRRSQALGIVTRFQRVDRSSPS</sequence>
<dbReference type="SMART" id="SM00100">
    <property type="entry name" value="cNMP"/>
    <property type="match status" value="1"/>
</dbReference>
<reference evidence="6" key="1">
    <citation type="submission" date="2020-09" db="EMBL/GenBank/DDBJ databases">
        <title>Brevundimonas sp. LVF2 isolated from a puddle in Goettingen, Germany.</title>
        <authorList>
            <person name="Friedrich I."/>
            <person name="Klassen A."/>
            <person name="Hannes N."/>
            <person name="Schneider D."/>
            <person name="Hertel R."/>
            <person name="Daniel R."/>
        </authorList>
    </citation>
    <scope>NUCLEOTIDE SEQUENCE</scope>
    <source>
        <strain evidence="6">LVF2</strain>
    </source>
</reference>
<keyword evidence="2" id="KW-0238">DNA-binding</keyword>
<keyword evidence="7" id="KW-1185">Reference proteome</keyword>
<dbReference type="PANTHER" id="PTHR24567">
    <property type="entry name" value="CRP FAMILY TRANSCRIPTIONAL REGULATORY PROTEIN"/>
    <property type="match status" value="1"/>
</dbReference>
<dbReference type="PROSITE" id="PS50042">
    <property type="entry name" value="CNMP_BINDING_3"/>
    <property type="match status" value="1"/>
</dbReference>
<evidence type="ECO:0000256" key="1">
    <source>
        <dbReference type="ARBA" id="ARBA00023015"/>
    </source>
</evidence>
<feature type="domain" description="Cyclic nucleotide-binding" evidence="4">
    <location>
        <begin position="9"/>
        <end position="124"/>
    </location>
</feature>
<dbReference type="SUPFAM" id="SSF46785">
    <property type="entry name" value="Winged helix' DNA-binding domain"/>
    <property type="match status" value="1"/>
</dbReference>
<keyword evidence="3" id="KW-0804">Transcription</keyword>
<dbReference type="PROSITE" id="PS51063">
    <property type="entry name" value="HTH_CRP_2"/>
    <property type="match status" value="1"/>
</dbReference>
<dbReference type="InterPro" id="IPR012318">
    <property type="entry name" value="HTH_CRP"/>
</dbReference>
<gene>
    <name evidence="6" type="ORF">IFJ75_13355</name>
</gene>
<dbReference type="InterPro" id="IPR036388">
    <property type="entry name" value="WH-like_DNA-bd_sf"/>
</dbReference>
<dbReference type="GO" id="GO:0003700">
    <property type="term" value="F:DNA-binding transcription factor activity"/>
    <property type="evidence" value="ECO:0007669"/>
    <property type="project" value="TreeGrafter"/>
</dbReference>
<accession>A0A975C2R5</accession>
<dbReference type="Pfam" id="PF00027">
    <property type="entry name" value="cNMP_binding"/>
    <property type="match status" value="1"/>
</dbReference>
<name>A0A975C2R5_9CAUL</name>
<dbReference type="AlphaFoldDB" id="A0A975C2R5"/>
<evidence type="ECO:0000259" key="5">
    <source>
        <dbReference type="PROSITE" id="PS51063"/>
    </source>
</evidence>
<dbReference type="Gene3D" id="2.60.120.10">
    <property type="entry name" value="Jelly Rolls"/>
    <property type="match status" value="1"/>
</dbReference>
<dbReference type="PANTHER" id="PTHR24567:SF74">
    <property type="entry name" value="HTH-TYPE TRANSCRIPTIONAL REGULATOR ARCR"/>
    <property type="match status" value="1"/>
</dbReference>
<protein>
    <submittedName>
        <fullName evidence="6">Crp/Fnr family transcriptional regulator</fullName>
    </submittedName>
</protein>
<evidence type="ECO:0000256" key="3">
    <source>
        <dbReference type="ARBA" id="ARBA00023163"/>
    </source>
</evidence>
<evidence type="ECO:0000313" key="6">
    <source>
        <dbReference type="EMBL" id="QTC90261.1"/>
    </source>
</evidence>